<accession>A0A238JA48</accession>
<proteinExistence type="predicted"/>
<protein>
    <submittedName>
        <fullName evidence="1">Uncharacterized protein</fullName>
    </submittedName>
</protein>
<dbReference type="Proteomes" id="UP000225972">
    <property type="component" value="Unassembled WGS sequence"/>
</dbReference>
<gene>
    <name evidence="1" type="ORF">TRP8649_00831</name>
</gene>
<evidence type="ECO:0000313" key="1">
    <source>
        <dbReference type="EMBL" id="SMX26746.1"/>
    </source>
</evidence>
<keyword evidence="2" id="KW-1185">Reference proteome</keyword>
<dbReference type="AlphaFoldDB" id="A0A238JA48"/>
<organism evidence="1 2">
    <name type="scientific">Pelagimonas phthalicica</name>
    <dbReference type="NCBI Taxonomy" id="1037362"/>
    <lineage>
        <taxon>Bacteria</taxon>
        <taxon>Pseudomonadati</taxon>
        <taxon>Pseudomonadota</taxon>
        <taxon>Alphaproteobacteria</taxon>
        <taxon>Rhodobacterales</taxon>
        <taxon>Roseobacteraceae</taxon>
        <taxon>Pelagimonas</taxon>
    </lineage>
</organism>
<evidence type="ECO:0000313" key="2">
    <source>
        <dbReference type="Proteomes" id="UP000225972"/>
    </source>
</evidence>
<name>A0A238JA48_9RHOB</name>
<sequence>MYFSMPFGFTGFCPSLRYMPLKENHYSCGHMPGLEQNLAN</sequence>
<reference evidence="2" key="1">
    <citation type="submission" date="2017-05" db="EMBL/GenBank/DDBJ databases">
        <authorList>
            <person name="Rodrigo-Torres L."/>
            <person name="Arahal R. D."/>
            <person name="Lucena T."/>
        </authorList>
    </citation>
    <scope>NUCLEOTIDE SEQUENCE [LARGE SCALE GENOMIC DNA]</scope>
    <source>
        <strain evidence="2">CECT 8649</strain>
    </source>
</reference>
<dbReference type="EMBL" id="FXXP01000001">
    <property type="protein sequence ID" value="SMX26746.1"/>
    <property type="molecule type" value="Genomic_DNA"/>
</dbReference>